<dbReference type="AlphaFoldDB" id="A0A371ICJ1"/>
<dbReference type="EMBL" id="QJKJ01000422">
    <property type="protein sequence ID" value="RDY12704.1"/>
    <property type="molecule type" value="Genomic_DNA"/>
</dbReference>
<name>A0A371ICJ1_MUCPR</name>
<comment type="caution">
    <text evidence="2">The sequence shown here is derived from an EMBL/GenBank/DDBJ whole genome shotgun (WGS) entry which is preliminary data.</text>
</comment>
<evidence type="ECO:0000313" key="3">
    <source>
        <dbReference type="Proteomes" id="UP000257109"/>
    </source>
</evidence>
<organism evidence="2 3">
    <name type="scientific">Mucuna pruriens</name>
    <name type="common">Velvet bean</name>
    <name type="synonym">Dolichos pruriens</name>
    <dbReference type="NCBI Taxonomy" id="157652"/>
    <lineage>
        <taxon>Eukaryota</taxon>
        <taxon>Viridiplantae</taxon>
        <taxon>Streptophyta</taxon>
        <taxon>Embryophyta</taxon>
        <taxon>Tracheophyta</taxon>
        <taxon>Spermatophyta</taxon>
        <taxon>Magnoliopsida</taxon>
        <taxon>eudicotyledons</taxon>
        <taxon>Gunneridae</taxon>
        <taxon>Pentapetalae</taxon>
        <taxon>rosids</taxon>
        <taxon>fabids</taxon>
        <taxon>Fabales</taxon>
        <taxon>Fabaceae</taxon>
        <taxon>Papilionoideae</taxon>
        <taxon>50 kb inversion clade</taxon>
        <taxon>NPAAA clade</taxon>
        <taxon>indigoferoid/millettioid clade</taxon>
        <taxon>Phaseoleae</taxon>
        <taxon>Mucuna</taxon>
    </lineage>
</organism>
<gene>
    <name evidence="2" type="ORF">CR513_02464</name>
</gene>
<dbReference type="Proteomes" id="UP000257109">
    <property type="component" value="Unassembled WGS sequence"/>
</dbReference>
<sequence>MVVNISSSIFPPISSSNNPPSNPPSNHDIVVQQPLSSNSNLNGGLPNLSSPRLFIVGDSIPTNEQLKPQYLMEMMMLLLSKVSASFGIQALSKKSPHIITYALSSSQLKKSTYLAGQSVDHPVKTVHPPFAFAHVMQYFIFTKPAAQTVFPSLQ</sequence>
<proteinExistence type="predicted"/>
<evidence type="ECO:0000256" key="1">
    <source>
        <dbReference type="SAM" id="MobiDB-lite"/>
    </source>
</evidence>
<feature type="region of interest" description="Disordered" evidence="1">
    <location>
        <begin position="13"/>
        <end position="42"/>
    </location>
</feature>
<accession>A0A371ICJ1</accession>
<reference evidence="2" key="1">
    <citation type="submission" date="2018-05" db="EMBL/GenBank/DDBJ databases">
        <title>Draft genome of Mucuna pruriens seed.</title>
        <authorList>
            <person name="Nnadi N.E."/>
            <person name="Vos R."/>
            <person name="Hasami M.H."/>
            <person name="Devisetty U.K."/>
            <person name="Aguiy J.C."/>
        </authorList>
    </citation>
    <scope>NUCLEOTIDE SEQUENCE [LARGE SCALE GENOMIC DNA]</scope>
    <source>
        <strain evidence="2">JCA_2017</strain>
    </source>
</reference>
<feature type="non-terminal residue" evidence="2">
    <location>
        <position position="1"/>
    </location>
</feature>
<keyword evidence="3" id="KW-1185">Reference proteome</keyword>
<evidence type="ECO:0000313" key="2">
    <source>
        <dbReference type="EMBL" id="RDY12704.1"/>
    </source>
</evidence>
<protein>
    <submittedName>
        <fullName evidence="2">Uncharacterized protein</fullName>
    </submittedName>
</protein>